<dbReference type="GeneID" id="20525603"/>
<dbReference type="PANTHER" id="PTHR21705:SF11">
    <property type="entry name" value="FHIP FAMILY PROTEIN CG3558"/>
    <property type="match status" value="1"/>
</dbReference>
<evidence type="ECO:0000256" key="1">
    <source>
        <dbReference type="ARBA" id="ARBA00024336"/>
    </source>
</evidence>
<accession>A0A058ZG51</accession>
<keyword evidence="5" id="KW-1185">Reference proteome</keyword>
<organism evidence="4">
    <name type="scientific">Fonticula alba</name>
    <name type="common">Slime mold</name>
    <dbReference type="NCBI Taxonomy" id="691883"/>
    <lineage>
        <taxon>Eukaryota</taxon>
        <taxon>Rotosphaerida</taxon>
        <taxon>Fonticulaceae</taxon>
        <taxon>Fonticula</taxon>
    </lineage>
</organism>
<feature type="compositionally biased region" description="Polar residues" evidence="2">
    <location>
        <begin position="178"/>
        <end position="207"/>
    </location>
</feature>
<sequence>MNIANDVVACIREQLFDLILRDTLLVQTYEERIITASLHVSELAAAVTGSVLAHPLIEALFDHVCFEGVASGSAAAPAIGPPPACTCWQHAVDLDSEAMISESQANSPEASALDFAFMSPLALAQTVFTRRLRSRNPQVAAATVRLVDQLLGMFSFCVLERLILAPPCPAARFGQCQGRANSGQRGPSNDSLAPSASVDNCPASPSSPFHLAAPDTSSNLEETLVMAGPSLQSQLWIRVVLSIFPDLLSQQTFLTEVAQHHGSLPADEHGQISHPATFSRAPGQEVPYDDYFLGVFDLEQRVRHLWADSPWVVNPLPSRLQISGVSTASGEAAPTTPVAADAPSTPSRAGPPAPLTIGLSPSGQVAATPAVSREAAEQAARLRPVGPLLPALLSLLNRAPDHSPAMLLSLTSCISRMALYPWPSVQRSIFALTGDLATALGALQEQVRASQAADPAQRLSPTQLELMLDEIAIPSSGFGLSGTGRPDEPRTLLSTLQTLGKLLSALGEQVPSLHRRPDQENENSPSAQLIISFLKLCNALARKLSRHPVLTSVLIIRTSSLGINREPSLGTLQGSPIAPTSPFRRVANGVPLVESMIVDDVANSALGLCCQVVVEHINSTGKRGQLARESLLSLISLTSVPDIHHFFRNDLMLPMRLAEVGVLLFCRLPSRLEPSPSGSPSLAAANRAGAPASDSSPQAATGSPGLGPSLPGASSSVDFMLDLASSPLRAFISYIRYLIALLESPEVSGPESPPPRGLISQGLLEDHTHAQYHICLVMVILSEFCKEIAATYLLLSSVHFNNHQ</sequence>
<dbReference type="AlphaFoldDB" id="A0A058ZG51"/>
<feature type="domain" description="FHF complex subunit HOOK-interacting protein C-terminal" evidence="3">
    <location>
        <begin position="386"/>
        <end position="431"/>
    </location>
</feature>
<evidence type="ECO:0000259" key="3">
    <source>
        <dbReference type="Pfam" id="PF19314"/>
    </source>
</evidence>
<dbReference type="EMBL" id="KB932201">
    <property type="protein sequence ID" value="KCV73339.1"/>
    <property type="molecule type" value="Genomic_DNA"/>
</dbReference>
<gene>
    <name evidence="4" type="ORF">H696_00878</name>
</gene>
<feature type="region of interest" description="Disordered" evidence="2">
    <location>
        <begin position="673"/>
        <end position="707"/>
    </location>
</feature>
<name>A0A058ZG51_FONAL</name>
<dbReference type="Pfam" id="PF19314">
    <property type="entry name" value="DUF5917"/>
    <property type="match status" value="1"/>
</dbReference>
<dbReference type="PANTHER" id="PTHR21705">
    <property type="entry name" value="RAI16 PROTEIN-RELATED"/>
    <property type="match status" value="1"/>
</dbReference>
<feature type="compositionally biased region" description="Low complexity" evidence="2">
    <location>
        <begin position="673"/>
        <end position="685"/>
    </location>
</feature>
<evidence type="ECO:0000313" key="4">
    <source>
        <dbReference type="EMBL" id="KCV73339.1"/>
    </source>
</evidence>
<feature type="compositionally biased region" description="Low complexity" evidence="2">
    <location>
        <begin position="332"/>
        <end position="346"/>
    </location>
</feature>
<feature type="region of interest" description="Disordered" evidence="2">
    <location>
        <begin position="178"/>
        <end position="213"/>
    </location>
</feature>
<evidence type="ECO:0000313" key="5">
    <source>
        <dbReference type="Proteomes" id="UP000030693"/>
    </source>
</evidence>
<dbReference type="Proteomes" id="UP000030693">
    <property type="component" value="Unassembled WGS sequence"/>
</dbReference>
<dbReference type="RefSeq" id="XP_009493040.1">
    <property type="nucleotide sequence ID" value="XM_009494765.1"/>
</dbReference>
<reference evidence="4" key="1">
    <citation type="submission" date="2013-04" db="EMBL/GenBank/DDBJ databases">
        <title>The Genome Sequence of Fonticula alba ATCC 38817.</title>
        <authorList>
            <consortium name="The Broad Institute Genomics Platform"/>
            <person name="Russ C."/>
            <person name="Cuomo C."/>
            <person name="Burger G."/>
            <person name="Gray M.W."/>
            <person name="Holland P.W.H."/>
            <person name="King N."/>
            <person name="Lang F.B.F."/>
            <person name="Roger A.J."/>
            <person name="Ruiz-Trillo I."/>
            <person name="Brown M."/>
            <person name="Walker B."/>
            <person name="Young S."/>
            <person name="Zeng Q."/>
            <person name="Gargeya S."/>
            <person name="Fitzgerald M."/>
            <person name="Haas B."/>
            <person name="Abouelleil A."/>
            <person name="Allen A.W."/>
            <person name="Alvarado L."/>
            <person name="Arachchi H.M."/>
            <person name="Berlin A.M."/>
            <person name="Chapman S.B."/>
            <person name="Gainer-Dewar J."/>
            <person name="Goldberg J."/>
            <person name="Griggs A."/>
            <person name="Gujja S."/>
            <person name="Hansen M."/>
            <person name="Howarth C."/>
            <person name="Imamovic A."/>
            <person name="Ireland A."/>
            <person name="Larimer J."/>
            <person name="McCowan C."/>
            <person name="Murphy C."/>
            <person name="Pearson M."/>
            <person name="Poon T.W."/>
            <person name="Priest M."/>
            <person name="Roberts A."/>
            <person name="Saif S."/>
            <person name="Shea T."/>
            <person name="Sisk P."/>
            <person name="Sykes S."/>
            <person name="Wortman J."/>
            <person name="Nusbaum C."/>
            <person name="Birren B."/>
        </authorList>
    </citation>
    <scope>NUCLEOTIDE SEQUENCE [LARGE SCALE GENOMIC DNA]</scope>
    <source>
        <strain evidence="4">ATCC 38817</strain>
    </source>
</reference>
<evidence type="ECO:0000256" key="2">
    <source>
        <dbReference type="SAM" id="MobiDB-lite"/>
    </source>
</evidence>
<protein>
    <recommendedName>
        <fullName evidence="3">FHF complex subunit HOOK-interacting protein C-terminal domain-containing protein</fullName>
    </recommendedName>
</protein>
<dbReference type="InterPro" id="IPR019384">
    <property type="entry name" value="FHIP"/>
</dbReference>
<dbReference type="InterPro" id="IPR045669">
    <property type="entry name" value="FHIP_C"/>
</dbReference>
<proteinExistence type="inferred from homology"/>
<feature type="region of interest" description="Disordered" evidence="2">
    <location>
        <begin position="327"/>
        <end position="351"/>
    </location>
</feature>
<comment type="similarity">
    <text evidence="1">Belongs to the FHIP family.</text>
</comment>